<dbReference type="EMBL" id="OBEG01000001">
    <property type="protein sequence ID" value="SNY78967.1"/>
    <property type="molecule type" value="Genomic_DNA"/>
</dbReference>
<keyword evidence="3" id="KW-1185">Reference proteome</keyword>
<feature type="transmembrane region" description="Helical" evidence="1">
    <location>
        <begin position="146"/>
        <end position="166"/>
    </location>
</feature>
<dbReference type="AlphaFoldDB" id="A0A285L4F6"/>
<evidence type="ECO:0000313" key="3">
    <source>
        <dbReference type="Proteomes" id="UP000219565"/>
    </source>
</evidence>
<feature type="transmembrane region" description="Helical" evidence="1">
    <location>
        <begin position="12"/>
        <end position="36"/>
    </location>
</feature>
<dbReference type="STRING" id="1379680.GCA_001612615_02115"/>
<feature type="transmembrane region" description="Helical" evidence="1">
    <location>
        <begin position="123"/>
        <end position="140"/>
    </location>
</feature>
<protein>
    <submittedName>
        <fullName evidence="2">Uncharacterized protein</fullName>
    </submittedName>
</protein>
<accession>A0A285L4F6</accession>
<evidence type="ECO:0000313" key="2">
    <source>
        <dbReference type="EMBL" id="SNY78967.1"/>
    </source>
</evidence>
<evidence type="ECO:0000256" key="1">
    <source>
        <dbReference type="SAM" id="Phobius"/>
    </source>
</evidence>
<sequence length="174" mass="18257">METLTRRGWALAAPMWFPLLWVTVSVLASVPAALLLDRHNGAQWYWIVVTPIGVVVCAWYFLRRPVQVPDGRGMAVALTSVAMAVTATGIGWVYRGEWAIVAPWLTVGVGLAVFAVALRSATTAAVAAVTMAVSLAVGLIDPAHGYAWLALVVGLAAALAAGVELLRAEAGPRA</sequence>
<feature type="transmembrane region" description="Helical" evidence="1">
    <location>
        <begin position="74"/>
        <end position="94"/>
    </location>
</feature>
<feature type="transmembrane region" description="Helical" evidence="1">
    <location>
        <begin position="42"/>
        <end position="62"/>
    </location>
</feature>
<organism evidence="2 3">
    <name type="scientific">Nocardia amikacinitolerans</name>
    <dbReference type="NCBI Taxonomy" id="756689"/>
    <lineage>
        <taxon>Bacteria</taxon>
        <taxon>Bacillati</taxon>
        <taxon>Actinomycetota</taxon>
        <taxon>Actinomycetes</taxon>
        <taxon>Mycobacteriales</taxon>
        <taxon>Nocardiaceae</taxon>
        <taxon>Nocardia</taxon>
    </lineage>
</organism>
<reference evidence="2 3" key="1">
    <citation type="submission" date="2017-09" db="EMBL/GenBank/DDBJ databases">
        <authorList>
            <person name="Ehlers B."/>
            <person name="Leendertz F.H."/>
        </authorList>
    </citation>
    <scope>NUCLEOTIDE SEQUENCE [LARGE SCALE GENOMIC DNA]</scope>
    <source>
        <strain evidence="2 3">DSM 45537</strain>
    </source>
</reference>
<dbReference type="Proteomes" id="UP000219565">
    <property type="component" value="Unassembled WGS sequence"/>
</dbReference>
<proteinExistence type="predicted"/>
<feature type="transmembrane region" description="Helical" evidence="1">
    <location>
        <begin position="100"/>
        <end position="118"/>
    </location>
</feature>
<keyword evidence="1" id="KW-0812">Transmembrane</keyword>
<keyword evidence="1" id="KW-1133">Transmembrane helix</keyword>
<gene>
    <name evidence="2" type="ORF">SAMN04244553_1457</name>
</gene>
<keyword evidence="1" id="KW-0472">Membrane</keyword>
<name>A0A285L4F6_9NOCA</name>